<proteinExistence type="predicted"/>
<evidence type="ECO:0008006" key="3">
    <source>
        <dbReference type="Google" id="ProtNLM"/>
    </source>
</evidence>
<gene>
    <name evidence="1" type="ORF">LPB142_06760</name>
</gene>
<dbReference type="Pfam" id="PF10649">
    <property type="entry name" value="DUF2478"/>
    <property type="match status" value="1"/>
</dbReference>
<accession>A0A1D9MB21</accession>
<protein>
    <recommendedName>
        <fullName evidence="3">3-dehydroquinate dehydratase</fullName>
    </recommendedName>
</protein>
<dbReference type="Proteomes" id="UP000176562">
    <property type="component" value="Chromosome"/>
</dbReference>
<dbReference type="KEGG" id="rhp:LPB142_06760"/>
<dbReference type="RefSeq" id="WP_071165903.1">
    <property type="nucleotide sequence ID" value="NZ_CP017781.1"/>
</dbReference>
<sequence length="167" mass="17035">MRLGFVSLPTRGAADQLLAELARRWAAAGRPCVALVRAAPEALDPARPCEMALELWPGGQIYPISQDLGPGANACALDAGALELAAAAAETALARAPAGAPLILNKFGKQEAGGHGLRPLIGAALAEGRAVLLSVPPETRAAFEAFAEGLGAELPPEIAALDDFLRA</sequence>
<evidence type="ECO:0000313" key="2">
    <source>
        <dbReference type="Proteomes" id="UP000176562"/>
    </source>
</evidence>
<dbReference type="EMBL" id="CP017781">
    <property type="protein sequence ID" value="AOZ69062.1"/>
    <property type="molecule type" value="Genomic_DNA"/>
</dbReference>
<dbReference type="AlphaFoldDB" id="A0A1D9MB21"/>
<organism evidence="1 2">
    <name type="scientific">Rhodobacter xanthinilyticus</name>
    <dbReference type="NCBI Taxonomy" id="1850250"/>
    <lineage>
        <taxon>Bacteria</taxon>
        <taxon>Pseudomonadati</taxon>
        <taxon>Pseudomonadota</taxon>
        <taxon>Alphaproteobacteria</taxon>
        <taxon>Rhodobacterales</taxon>
        <taxon>Rhodobacter group</taxon>
        <taxon>Rhodobacter</taxon>
    </lineage>
</organism>
<dbReference type="STRING" id="1850250.LPB142_06760"/>
<name>A0A1D9MB21_9RHOB</name>
<reference evidence="1 2" key="1">
    <citation type="submission" date="2016-10" db="EMBL/GenBank/DDBJ databases">
        <title>Rhodobacter sp. LPB0142, isolated from sea water.</title>
        <authorList>
            <person name="Kim E."/>
            <person name="Yi H."/>
        </authorList>
    </citation>
    <scope>NUCLEOTIDE SEQUENCE [LARGE SCALE GENOMIC DNA]</scope>
    <source>
        <strain evidence="1 2">LPB0142</strain>
    </source>
</reference>
<dbReference type="InterPro" id="IPR018912">
    <property type="entry name" value="DUF2478"/>
</dbReference>
<keyword evidence="2" id="KW-1185">Reference proteome</keyword>
<evidence type="ECO:0000313" key="1">
    <source>
        <dbReference type="EMBL" id="AOZ69062.1"/>
    </source>
</evidence>